<dbReference type="OrthoDB" id="5430839at2"/>
<dbReference type="Proteomes" id="UP000193200">
    <property type="component" value="Unassembled WGS sequence"/>
</dbReference>
<name>A0A1Y5T4H3_9PROT</name>
<sequence length="287" mass="31147">MEQVRDKADRVIPDDREGDRLAGPHLVDAHVHCYPCFGEVRLFDAARDNFSAVGGRAVDGGVLGWLLYTETARDHHFRACRDRADGPAQAGDWRFETTGEAISLRAVSADGATLGLVAGRQIVTSEGLEVHALGTDREFPDRKPARETLIAVRESGALPVIPWGFGKWWFARGRLLRQLLDERGALGAFLLGDNGGRPDLLGTPEGFRIAGRSTIPVLPGSDPLPLEGEERRTASYGFRLEGAIDRSLPGAGLLGLMRGLDGSPPTIGRRAGTLEFLISQSRMRLPH</sequence>
<evidence type="ECO:0000313" key="2">
    <source>
        <dbReference type="Proteomes" id="UP000193200"/>
    </source>
</evidence>
<dbReference type="AlphaFoldDB" id="A0A1Y5T4H3"/>
<reference evidence="1 2" key="1">
    <citation type="submission" date="2017-03" db="EMBL/GenBank/DDBJ databases">
        <authorList>
            <person name="Afonso C.L."/>
            <person name="Miller P.J."/>
            <person name="Scott M.A."/>
            <person name="Spackman E."/>
            <person name="Goraichik I."/>
            <person name="Dimitrov K.M."/>
            <person name="Suarez D.L."/>
            <person name="Swayne D.E."/>
        </authorList>
    </citation>
    <scope>NUCLEOTIDE SEQUENCE [LARGE SCALE GENOMIC DNA]</scope>
    <source>
        <strain evidence="1 2">CECT 7691</strain>
    </source>
</reference>
<organism evidence="1 2">
    <name type="scientific">Oceanibacterium hippocampi</name>
    <dbReference type="NCBI Taxonomy" id="745714"/>
    <lineage>
        <taxon>Bacteria</taxon>
        <taxon>Pseudomonadati</taxon>
        <taxon>Pseudomonadota</taxon>
        <taxon>Alphaproteobacteria</taxon>
        <taxon>Sneathiellales</taxon>
        <taxon>Sneathiellaceae</taxon>
        <taxon>Oceanibacterium</taxon>
    </lineage>
</organism>
<dbReference type="InParanoid" id="A0A1Y5T4H3"/>
<protein>
    <submittedName>
        <fullName evidence="1">Uncharacterized protein</fullName>
    </submittedName>
</protein>
<dbReference type="EMBL" id="FWFR01000002">
    <property type="protein sequence ID" value="SLN55599.1"/>
    <property type="molecule type" value="Genomic_DNA"/>
</dbReference>
<accession>A0A1Y5T4H3</accession>
<gene>
    <name evidence="1" type="ORF">OCH7691_02383</name>
</gene>
<proteinExistence type="predicted"/>
<keyword evidence="2" id="KW-1185">Reference proteome</keyword>
<dbReference type="RefSeq" id="WP_085883745.1">
    <property type="nucleotide sequence ID" value="NZ_FWFR01000002.1"/>
</dbReference>
<evidence type="ECO:0000313" key="1">
    <source>
        <dbReference type="EMBL" id="SLN55599.1"/>
    </source>
</evidence>